<dbReference type="Pfam" id="PF00293">
    <property type="entry name" value="NUDIX"/>
    <property type="match status" value="1"/>
</dbReference>
<dbReference type="SUPFAM" id="SSF55811">
    <property type="entry name" value="Nudix"/>
    <property type="match status" value="1"/>
</dbReference>
<evidence type="ECO:0000256" key="1">
    <source>
        <dbReference type="ARBA" id="ARBA00001946"/>
    </source>
</evidence>
<dbReference type="PANTHER" id="PTHR43046">
    <property type="entry name" value="GDP-MANNOSE MANNOSYL HYDROLASE"/>
    <property type="match status" value="1"/>
</dbReference>
<gene>
    <name evidence="4" type="ORF">COMA1_10193</name>
</gene>
<evidence type="ECO:0000256" key="2">
    <source>
        <dbReference type="ARBA" id="ARBA00022801"/>
    </source>
</evidence>
<protein>
    <submittedName>
        <fullName evidence="4">Putative NUDIX-like hydrolase</fullName>
    </submittedName>
</protein>
<dbReference type="PROSITE" id="PS51462">
    <property type="entry name" value="NUDIX"/>
    <property type="match status" value="1"/>
</dbReference>
<dbReference type="STRING" id="1742972.COMA1_10193"/>
<evidence type="ECO:0000313" key="4">
    <source>
        <dbReference type="EMBL" id="CUS31624.1"/>
    </source>
</evidence>
<keyword evidence="5" id="KW-1185">Reference proteome</keyword>
<dbReference type="AlphaFoldDB" id="A0A0S4L4W7"/>
<comment type="cofactor">
    <cofactor evidence="1">
        <name>Mg(2+)</name>
        <dbReference type="ChEBI" id="CHEBI:18420"/>
    </cofactor>
</comment>
<dbReference type="GO" id="GO:0016787">
    <property type="term" value="F:hydrolase activity"/>
    <property type="evidence" value="ECO:0007669"/>
    <property type="project" value="UniProtKB-KW"/>
</dbReference>
<keyword evidence="2 4" id="KW-0378">Hydrolase</keyword>
<evidence type="ECO:0000313" key="5">
    <source>
        <dbReference type="Proteomes" id="UP000199032"/>
    </source>
</evidence>
<dbReference type="OrthoDB" id="9814308at2"/>
<accession>A0A0S4L4W7</accession>
<reference evidence="4 5" key="1">
    <citation type="submission" date="2015-10" db="EMBL/GenBank/DDBJ databases">
        <authorList>
            <person name="Gilbert D.G."/>
        </authorList>
    </citation>
    <scope>NUCLEOTIDE SEQUENCE [LARGE SCALE GENOMIC DNA]</scope>
    <source>
        <strain evidence="4">COMA1</strain>
    </source>
</reference>
<dbReference type="RefSeq" id="WP_090742469.1">
    <property type="nucleotide sequence ID" value="NZ_CZQA01000001.1"/>
</dbReference>
<dbReference type="Gene3D" id="3.90.79.10">
    <property type="entry name" value="Nucleoside Triphosphate Pyrophosphohydrolase"/>
    <property type="match status" value="1"/>
</dbReference>
<dbReference type="EMBL" id="CZQA01000001">
    <property type="protein sequence ID" value="CUS31624.1"/>
    <property type="molecule type" value="Genomic_DNA"/>
</dbReference>
<evidence type="ECO:0000259" key="3">
    <source>
        <dbReference type="PROSITE" id="PS51462"/>
    </source>
</evidence>
<name>A0A0S4L4W7_9BACT</name>
<dbReference type="InterPro" id="IPR015797">
    <property type="entry name" value="NUDIX_hydrolase-like_dom_sf"/>
</dbReference>
<sequence length="168" mass="18418">MAIPAFIRALRAKIGTALLHVPTVAVLAYDDQGRVVLVKDRASGLWGAPSGIVDPHELPSDAAVREVWEEAAVYVELTQVLGVFAGERFSVVYPNGDQLAGVETVFVGRVISGMPRADQEETSDAGLFHPGEIEHLPCYPHFLEIHRAVGRRPLQPYFKPATWRPPQT</sequence>
<proteinExistence type="predicted"/>
<dbReference type="InterPro" id="IPR000086">
    <property type="entry name" value="NUDIX_hydrolase_dom"/>
</dbReference>
<dbReference type="Proteomes" id="UP000199032">
    <property type="component" value="Unassembled WGS sequence"/>
</dbReference>
<dbReference type="PANTHER" id="PTHR43046:SF2">
    <property type="entry name" value="8-OXO-DGTP DIPHOSPHATASE-RELATED"/>
    <property type="match status" value="1"/>
</dbReference>
<feature type="domain" description="Nudix hydrolase" evidence="3">
    <location>
        <begin position="19"/>
        <end position="153"/>
    </location>
</feature>
<organism evidence="4 5">
    <name type="scientific">Candidatus Nitrospira nitrosa</name>
    <dbReference type="NCBI Taxonomy" id="1742972"/>
    <lineage>
        <taxon>Bacteria</taxon>
        <taxon>Pseudomonadati</taxon>
        <taxon>Nitrospirota</taxon>
        <taxon>Nitrospiria</taxon>
        <taxon>Nitrospirales</taxon>
        <taxon>Nitrospiraceae</taxon>
        <taxon>Nitrospira</taxon>
    </lineage>
</organism>